<dbReference type="InterPro" id="IPR021182">
    <property type="entry name" value="SOK_magnoliopsida"/>
</dbReference>
<dbReference type="PIRSF" id="PIRSF031043">
    <property type="entry name" value="UCP031043"/>
    <property type="match status" value="1"/>
</dbReference>
<evidence type="ECO:0000256" key="7">
    <source>
        <dbReference type="ARBA" id="ARBA00024211"/>
    </source>
</evidence>
<comment type="similarity">
    <text evidence="7">Belongs to the SOSEKI family.</text>
</comment>
<evidence type="ECO:0000256" key="6">
    <source>
        <dbReference type="ARBA" id="ARBA00023306"/>
    </source>
</evidence>
<organism evidence="11 12">
    <name type="scientific">Tripterygium wilfordii</name>
    <name type="common">Thunder God vine</name>
    <dbReference type="NCBI Taxonomy" id="458696"/>
    <lineage>
        <taxon>Eukaryota</taxon>
        <taxon>Viridiplantae</taxon>
        <taxon>Streptophyta</taxon>
        <taxon>Embryophyta</taxon>
        <taxon>Tracheophyta</taxon>
        <taxon>Spermatophyta</taxon>
        <taxon>Magnoliopsida</taxon>
        <taxon>eudicotyledons</taxon>
        <taxon>Gunneridae</taxon>
        <taxon>Pentapetalae</taxon>
        <taxon>rosids</taxon>
        <taxon>fabids</taxon>
        <taxon>Celastrales</taxon>
        <taxon>Celastraceae</taxon>
        <taxon>Tripterygium</taxon>
    </lineage>
</organism>
<keyword evidence="12" id="KW-1185">Reference proteome</keyword>
<sequence>MDVRSRRARESSPDRAKVCIRPRVKPIKRVQVVYYISRNGQLEHPHYMEVTHSANQQLRLRDVIDRLTALRGKGMPSLYSWSCKRSYKNGYVWNDLAENDIIYPAEGAEYVLKGSELVEGCSESFRQLIEEPKRKPVDLTRNRGRTETEKARYIEEQEYEEEEEYEDEKTSFTSSTTTNSRCSRGVSTDEPEEQETHPPESTHRDSPPPSESAKISDKPKCQSTNTSKRFEDGDPATTGSEPGRNSVLLQLIACGNFAGNKGKTVNPKQPVLKNTVTRASSDLQKGVLRKTAMKVVEEEMMINCISENPRFGSLLSEGKEYFSGSIVESTSEDRVLTEPGLKRSNSYNEERSGMAGLGESREAEESKKGDKAVRAKCIPIRKPSSSRQNKK</sequence>
<evidence type="ECO:0000313" key="11">
    <source>
        <dbReference type="EMBL" id="KAF5747370.1"/>
    </source>
</evidence>
<keyword evidence="6" id="KW-0131">Cell cycle</keyword>
<dbReference type="EMBL" id="JAAARO010000005">
    <property type="protein sequence ID" value="KAF5747370.1"/>
    <property type="molecule type" value="Genomic_DNA"/>
</dbReference>
<comment type="subunit">
    <text evidence="8">Homodimer. Forms long polymer filaments with other SOKs proteins polymers (e.g. SOK1, SOK2, SOK3 and SOK4) crucial for polar localization and biological activity. Binds to ANGUSTIFOLIA (AN).</text>
</comment>
<dbReference type="OrthoDB" id="1731358at2759"/>
<name>A0A7J7DLX9_TRIWF</name>
<accession>A0A7J7DLX9</accession>
<dbReference type="GO" id="GO:0051301">
    <property type="term" value="P:cell division"/>
    <property type="evidence" value="ECO:0007669"/>
    <property type="project" value="UniProtKB-KW"/>
</dbReference>
<feature type="region of interest" description="Disordered" evidence="9">
    <location>
        <begin position="332"/>
        <end position="391"/>
    </location>
</feature>
<evidence type="ECO:0000256" key="2">
    <source>
        <dbReference type="ARBA" id="ARBA00022473"/>
    </source>
</evidence>
<evidence type="ECO:0000256" key="5">
    <source>
        <dbReference type="ARBA" id="ARBA00023136"/>
    </source>
</evidence>
<dbReference type="Pfam" id="PF06136">
    <property type="entry name" value="SOK"/>
    <property type="match status" value="1"/>
</dbReference>
<feature type="compositionally biased region" description="Basic and acidic residues" evidence="9">
    <location>
        <begin position="139"/>
        <end position="155"/>
    </location>
</feature>
<keyword evidence="2" id="KW-0217">Developmental protein</keyword>
<feature type="domain" description="SOSEKI DIX-like" evidence="10">
    <location>
        <begin position="30"/>
        <end position="118"/>
    </location>
</feature>
<dbReference type="Proteomes" id="UP000593562">
    <property type="component" value="Unassembled WGS sequence"/>
</dbReference>
<dbReference type="AlphaFoldDB" id="A0A7J7DLX9"/>
<evidence type="ECO:0000259" key="10">
    <source>
        <dbReference type="Pfam" id="PF06136"/>
    </source>
</evidence>
<keyword evidence="5" id="KW-0472">Membrane</keyword>
<feature type="compositionally biased region" description="Basic and acidic residues" evidence="9">
    <location>
        <begin position="359"/>
        <end position="373"/>
    </location>
</feature>
<dbReference type="GO" id="GO:0005886">
    <property type="term" value="C:plasma membrane"/>
    <property type="evidence" value="ECO:0007669"/>
    <property type="project" value="UniProtKB-SubCell"/>
</dbReference>
<dbReference type="GO" id="GO:0051258">
    <property type="term" value="P:protein polymerization"/>
    <property type="evidence" value="ECO:0007669"/>
    <property type="project" value="UniProtKB-ARBA"/>
</dbReference>
<proteinExistence type="inferred from homology"/>
<feature type="compositionally biased region" description="Basic and acidic residues" evidence="9">
    <location>
        <begin position="194"/>
        <end position="206"/>
    </location>
</feature>
<comment type="subcellular location">
    <subcellularLocation>
        <location evidence="1">Cell membrane</location>
        <topology evidence="1">Peripheral membrane protein</topology>
        <orientation evidence="1">Cytoplasmic side</orientation>
    </subcellularLocation>
</comment>
<dbReference type="GO" id="GO:0051302">
    <property type="term" value="P:regulation of cell division"/>
    <property type="evidence" value="ECO:0007669"/>
    <property type="project" value="UniProtKB-ARBA"/>
</dbReference>
<keyword evidence="4" id="KW-0132">Cell division</keyword>
<evidence type="ECO:0000313" key="12">
    <source>
        <dbReference type="Proteomes" id="UP000593562"/>
    </source>
</evidence>
<dbReference type="PANTHER" id="PTHR31083">
    <property type="entry name" value="UPSTREAM OF FLC PROTEIN (DUF966)"/>
    <property type="match status" value="1"/>
</dbReference>
<feature type="region of interest" description="Disordered" evidence="9">
    <location>
        <begin position="139"/>
        <end position="243"/>
    </location>
</feature>
<dbReference type="InterPro" id="IPR010369">
    <property type="entry name" value="SOK"/>
</dbReference>
<dbReference type="InterPro" id="IPR048351">
    <property type="entry name" value="SOK_DIX"/>
</dbReference>
<evidence type="ECO:0000256" key="4">
    <source>
        <dbReference type="ARBA" id="ARBA00022618"/>
    </source>
</evidence>
<dbReference type="FunCoup" id="A0A7J7DLX9">
    <property type="interactions" value="250"/>
</dbReference>
<gene>
    <name evidence="11" type="ORF">HS088_TW05G00091</name>
</gene>
<reference evidence="11 12" key="1">
    <citation type="journal article" date="2020" name="Nat. Commun.">
        <title>Genome of Tripterygium wilfordii and identification of cytochrome P450 involved in triptolide biosynthesis.</title>
        <authorList>
            <person name="Tu L."/>
            <person name="Su P."/>
            <person name="Zhang Z."/>
            <person name="Gao L."/>
            <person name="Wang J."/>
            <person name="Hu T."/>
            <person name="Zhou J."/>
            <person name="Zhang Y."/>
            <person name="Zhao Y."/>
            <person name="Liu Y."/>
            <person name="Song Y."/>
            <person name="Tong Y."/>
            <person name="Lu Y."/>
            <person name="Yang J."/>
            <person name="Xu C."/>
            <person name="Jia M."/>
            <person name="Peters R.J."/>
            <person name="Huang L."/>
            <person name="Gao W."/>
        </authorList>
    </citation>
    <scope>NUCLEOTIDE SEQUENCE [LARGE SCALE GENOMIC DNA]</scope>
    <source>
        <strain evidence="12">cv. XIE 37</strain>
        <tissue evidence="11">Leaf</tissue>
    </source>
</reference>
<evidence type="ECO:0000256" key="8">
    <source>
        <dbReference type="ARBA" id="ARBA00046534"/>
    </source>
</evidence>
<protein>
    <recommendedName>
        <fullName evidence="10">SOSEKI DIX-like domain-containing protein</fullName>
    </recommendedName>
</protein>
<feature type="compositionally biased region" description="Low complexity" evidence="9">
    <location>
        <begin position="171"/>
        <end position="183"/>
    </location>
</feature>
<dbReference type="InParanoid" id="A0A7J7DLX9"/>
<feature type="compositionally biased region" description="Acidic residues" evidence="9">
    <location>
        <begin position="156"/>
        <end position="167"/>
    </location>
</feature>
<keyword evidence="3" id="KW-1003">Cell membrane</keyword>
<comment type="caution">
    <text evidence="11">The sequence shown here is derived from an EMBL/GenBank/DDBJ whole genome shotgun (WGS) entry which is preliminary data.</text>
</comment>
<evidence type="ECO:0000256" key="3">
    <source>
        <dbReference type="ARBA" id="ARBA00022475"/>
    </source>
</evidence>
<evidence type="ECO:0000256" key="9">
    <source>
        <dbReference type="SAM" id="MobiDB-lite"/>
    </source>
</evidence>
<dbReference type="GO" id="GO:2000067">
    <property type="term" value="P:regulation of root morphogenesis"/>
    <property type="evidence" value="ECO:0007669"/>
    <property type="project" value="UniProtKB-ARBA"/>
</dbReference>
<evidence type="ECO:0000256" key="1">
    <source>
        <dbReference type="ARBA" id="ARBA00004413"/>
    </source>
</evidence>
<dbReference type="PANTHER" id="PTHR31083:SF18">
    <property type="entry name" value="PROTEIN SOSEKI 2"/>
    <property type="match status" value="1"/>
</dbReference>
<dbReference type="GO" id="GO:0090708">
    <property type="term" value="P:specification of plant organ axis polarity"/>
    <property type="evidence" value="ECO:0007669"/>
    <property type="project" value="UniProtKB-ARBA"/>
</dbReference>